<dbReference type="PANTHER" id="PTHR33232:SF9">
    <property type="entry name" value="PROTEIN SIEVE ELEMENT OCCLUSION B"/>
    <property type="match status" value="1"/>
</dbReference>
<dbReference type="OrthoDB" id="1729979at2759"/>
<dbReference type="PANTHER" id="PTHR33232">
    <property type="entry name" value="PROTEIN SIEVE ELEMENT OCCLUSION B-LIKE"/>
    <property type="match status" value="1"/>
</dbReference>
<dbReference type="EMBL" id="JAAWWB010000002">
    <property type="protein sequence ID" value="KAG6790062.1"/>
    <property type="molecule type" value="Genomic_DNA"/>
</dbReference>
<protein>
    <recommendedName>
        <fullName evidence="1">Sieve element occlusion N-terminal domain-containing protein</fullName>
    </recommendedName>
</protein>
<keyword evidence="3" id="KW-1185">Reference proteome</keyword>
<reference evidence="2" key="1">
    <citation type="journal article" date="2020" name="bioRxiv">
        <title>Hybrid origin of Populus tomentosa Carr. identified through genome sequencing and phylogenomic analysis.</title>
        <authorList>
            <person name="An X."/>
            <person name="Gao K."/>
            <person name="Chen Z."/>
            <person name="Li J."/>
            <person name="Yang X."/>
            <person name="Yang X."/>
            <person name="Zhou J."/>
            <person name="Guo T."/>
            <person name="Zhao T."/>
            <person name="Huang S."/>
            <person name="Miao D."/>
            <person name="Khan W.U."/>
            <person name="Rao P."/>
            <person name="Ye M."/>
            <person name="Lei B."/>
            <person name="Liao W."/>
            <person name="Wang J."/>
            <person name="Ji L."/>
            <person name="Li Y."/>
            <person name="Guo B."/>
            <person name="Mustafa N.S."/>
            <person name="Li S."/>
            <person name="Yun Q."/>
            <person name="Keller S.R."/>
            <person name="Mao J."/>
            <person name="Zhang R."/>
            <person name="Strauss S.H."/>
        </authorList>
    </citation>
    <scope>NUCLEOTIDE SEQUENCE</scope>
    <source>
        <strain evidence="2">GM15</strain>
        <tissue evidence="2">Leaf</tissue>
    </source>
</reference>
<proteinExistence type="predicted"/>
<organism evidence="2 3">
    <name type="scientific">Populus tomentosa</name>
    <name type="common">Chinese white poplar</name>
    <dbReference type="NCBI Taxonomy" id="118781"/>
    <lineage>
        <taxon>Eukaryota</taxon>
        <taxon>Viridiplantae</taxon>
        <taxon>Streptophyta</taxon>
        <taxon>Embryophyta</taxon>
        <taxon>Tracheophyta</taxon>
        <taxon>Spermatophyta</taxon>
        <taxon>Magnoliopsida</taxon>
        <taxon>eudicotyledons</taxon>
        <taxon>Gunneridae</taxon>
        <taxon>Pentapetalae</taxon>
        <taxon>rosids</taxon>
        <taxon>fabids</taxon>
        <taxon>Malpighiales</taxon>
        <taxon>Salicaceae</taxon>
        <taxon>Saliceae</taxon>
        <taxon>Populus</taxon>
    </lineage>
</organism>
<dbReference type="GO" id="GO:0010088">
    <property type="term" value="P:phloem development"/>
    <property type="evidence" value="ECO:0007669"/>
    <property type="project" value="InterPro"/>
</dbReference>
<dbReference type="AlphaFoldDB" id="A0A8X8AN45"/>
<evidence type="ECO:0000259" key="1">
    <source>
        <dbReference type="Pfam" id="PF14576"/>
    </source>
</evidence>
<dbReference type="Pfam" id="PF14576">
    <property type="entry name" value="SEO_N"/>
    <property type="match status" value="1"/>
</dbReference>
<dbReference type="InterPro" id="IPR039299">
    <property type="entry name" value="SEOA"/>
</dbReference>
<feature type="domain" description="Sieve element occlusion N-terminal" evidence="1">
    <location>
        <begin position="33"/>
        <end position="263"/>
    </location>
</feature>
<dbReference type="InterPro" id="IPR027942">
    <property type="entry name" value="SEO_N"/>
</dbReference>
<evidence type="ECO:0000313" key="3">
    <source>
        <dbReference type="Proteomes" id="UP000886885"/>
    </source>
</evidence>
<sequence length="270" mass="29915">MESGLPLIRHPAQGFNASQQLIKSDRGSMLTMSDDNVMMKQIVGTHAPDGREVDVKPLLHLVEDILKRATQQIDTSLTTSQAHAEMEDKTHQVNFVSMLDALSYTIDRISCEIAYKALGGTDAHATTVSLFNMLTSYSWDAKLVLTLSAFALNYGEFWLLAQIYSSNQLAKSMAILRQLPSIMEHSGPLKPRFDAINNLIKVMMDVARCVVEFKDLPPAYISNEVPALSTAMAHIPTAVYWTMRSVVACAAQITSLTTMGHEYAFLVHHL</sequence>
<accession>A0A8X8AN45</accession>
<comment type="caution">
    <text evidence="2">The sequence shown here is derived from an EMBL/GenBank/DDBJ whole genome shotgun (WGS) entry which is preliminary data.</text>
</comment>
<evidence type="ECO:0000313" key="2">
    <source>
        <dbReference type="EMBL" id="KAG6790062.1"/>
    </source>
</evidence>
<dbReference type="Proteomes" id="UP000886885">
    <property type="component" value="Chromosome 1D"/>
</dbReference>
<gene>
    <name evidence="2" type="ORF">POTOM_006208</name>
</gene>
<name>A0A8X8AN45_POPTO</name>